<evidence type="ECO:0000256" key="3">
    <source>
        <dbReference type="ARBA" id="ARBA00022737"/>
    </source>
</evidence>
<evidence type="ECO:0000256" key="1">
    <source>
        <dbReference type="ARBA" id="ARBA00004123"/>
    </source>
</evidence>
<name>A0A1L0B4D9_9ASCO</name>
<dbReference type="Pfam" id="PF00096">
    <property type="entry name" value="zf-C2H2"/>
    <property type="match status" value="2"/>
</dbReference>
<evidence type="ECO:0000313" key="10">
    <source>
        <dbReference type="EMBL" id="SGZ41242.1"/>
    </source>
</evidence>
<dbReference type="Proteomes" id="UP000183365">
    <property type="component" value="Unassembled WGS sequence"/>
</dbReference>
<dbReference type="PANTHER" id="PTHR23235:SF120">
    <property type="entry name" value="KRUPPEL-LIKE FACTOR 15"/>
    <property type="match status" value="1"/>
</dbReference>
<dbReference type="InterPro" id="IPR036236">
    <property type="entry name" value="Znf_C2H2_sf"/>
</dbReference>
<dbReference type="GO" id="GO:0005634">
    <property type="term" value="C:nucleus"/>
    <property type="evidence" value="ECO:0007669"/>
    <property type="project" value="UniProtKB-SubCell"/>
</dbReference>
<dbReference type="PROSITE" id="PS50157">
    <property type="entry name" value="ZINC_FINGER_C2H2_2"/>
    <property type="match status" value="2"/>
</dbReference>
<feature type="domain" description="C2H2-type" evidence="9">
    <location>
        <begin position="184"/>
        <end position="210"/>
    </location>
</feature>
<evidence type="ECO:0000256" key="4">
    <source>
        <dbReference type="ARBA" id="ARBA00022771"/>
    </source>
</evidence>
<dbReference type="GO" id="GO:0008270">
    <property type="term" value="F:zinc ion binding"/>
    <property type="evidence" value="ECO:0007669"/>
    <property type="project" value="UniProtKB-KW"/>
</dbReference>
<dbReference type="GO" id="GO:0000981">
    <property type="term" value="F:DNA-binding transcription factor activity, RNA polymerase II-specific"/>
    <property type="evidence" value="ECO:0007669"/>
    <property type="project" value="TreeGrafter"/>
</dbReference>
<evidence type="ECO:0000256" key="2">
    <source>
        <dbReference type="ARBA" id="ARBA00022723"/>
    </source>
</evidence>
<proteinExistence type="predicted"/>
<feature type="region of interest" description="Disordered" evidence="8">
    <location>
        <begin position="1"/>
        <end position="23"/>
    </location>
</feature>
<dbReference type="FunFam" id="3.30.160.60:FF:000281">
    <property type="entry name" value="Zinc finger protein 558 isoform X1"/>
    <property type="match status" value="1"/>
</dbReference>
<keyword evidence="5" id="KW-0862">Zinc</keyword>
<evidence type="ECO:0000256" key="6">
    <source>
        <dbReference type="ARBA" id="ARBA00023242"/>
    </source>
</evidence>
<keyword evidence="3" id="KW-0677">Repeat</keyword>
<evidence type="ECO:0000256" key="5">
    <source>
        <dbReference type="ARBA" id="ARBA00022833"/>
    </source>
</evidence>
<keyword evidence="6" id="KW-0539">Nucleus</keyword>
<dbReference type="GO" id="GO:0000978">
    <property type="term" value="F:RNA polymerase II cis-regulatory region sequence-specific DNA binding"/>
    <property type="evidence" value="ECO:0007669"/>
    <property type="project" value="TreeGrafter"/>
</dbReference>
<dbReference type="SMART" id="SM00355">
    <property type="entry name" value="ZnF_C2H2"/>
    <property type="match status" value="2"/>
</dbReference>
<accession>A0A1L0B4D9</accession>
<evidence type="ECO:0000259" key="9">
    <source>
        <dbReference type="PROSITE" id="PS50157"/>
    </source>
</evidence>
<evidence type="ECO:0000313" key="11">
    <source>
        <dbReference type="Proteomes" id="UP000183365"/>
    </source>
</evidence>
<dbReference type="Gene3D" id="3.30.160.60">
    <property type="entry name" value="Classic Zinc Finger"/>
    <property type="match status" value="2"/>
</dbReference>
<dbReference type="OrthoDB" id="6077919at2759"/>
<dbReference type="AlphaFoldDB" id="A0A1L0B4D9"/>
<keyword evidence="11" id="KW-1185">Reference proteome</keyword>
<dbReference type="PROSITE" id="PS00028">
    <property type="entry name" value="ZINC_FINGER_C2H2_1"/>
    <property type="match status" value="2"/>
</dbReference>
<dbReference type="EMBL" id="FQNF01000088">
    <property type="protein sequence ID" value="SGZ41242.1"/>
    <property type="molecule type" value="Genomic_DNA"/>
</dbReference>
<sequence>MPIIMNQNLNNNSNNNKQNSFGNNIFNPNFLNNPPNNTNDIFLQHSRQVHKFPFDIGSNKLQESVPHVRKNDYLHLNQPPSYMPYNTYNNHYIPKLTSPQEYINQKTQEYISKHPETITMLNKPKKQSLDLKKVTLEEEKSTLKKPMLNPEKLMPIECPICHKTFNRLSSYTNHKNLHTGERPYTCKTCGKSFNASPNLSRHKKIHMRNK</sequence>
<evidence type="ECO:0000256" key="8">
    <source>
        <dbReference type="SAM" id="MobiDB-lite"/>
    </source>
</evidence>
<organism evidence="10 11">
    <name type="scientific">Hanseniaspora guilliermondii</name>
    <dbReference type="NCBI Taxonomy" id="56406"/>
    <lineage>
        <taxon>Eukaryota</taxon>
        <taxon>Fungi</taxon>
        <taxon>Dikarya</taxon>
        <taxon>Ascomycota</taxon>
        <taxon>Saccharomycotina</taxon>
        <taxon>Saccharomycetes</taxon>
        <taxon>Saccharomycodales</taxon>
        <taxon>Saccharomycodaceae</taxon>
        <taxon>Hanseniaspora</taxon>
    </lineage>
</organism>
<feature type="domain" description="C2H2-type" evidence="9">
    <location>
        <begin position="156"/>
        <end position="183"/>
    </location>
</feature>
<dbReference type="SUPFAM" id="SSF57667">
    <property type="entry name" value="beta-beta-alpha zinc fingers"/>
    <property type="match status" value="1"/>
</dbReference>
<dbReference type="InterPro" id="IPR013087">
    <property type="entry name" value="Znf_C2H2_type"/>
</dbReference>
<keyword evidence="2" id="KW-0479">Metal-binding</keyword>
<evidence type="ECO:0000256" key="7">
    <source>
        <dbReference type="PROSITE-ProRule" id="PRU00042"/>
    </source>
</evidence>
<protein>
    <recommendedName>
        <fullName evidence="9">C2H2-type domain-containing protein</fullName>
    </recommendedName>
</protein>
<dbReference type="VEuPathDB" id="FungiDB:HGUI_03442"/>
<reference evidence="11" key="1">
    <citation type="submission" date="2016-11" db="EMBL/GenBank/DDBJ databases">
        <authorList>
            <person name="Guldener U."/>
        </authorList>
    </citation>
    <scope>NUCLEOTIDE SEQUENCE [LARGE SCALE GENOMIC DNA]</scope>
</reference>
<gene>
    <name evidence="10" type="ORF">HGUI_03442</name>
</gene>
<comment type="subcellular location">
    <subcellularLocation>
        <location evidence="1">Nucleus</location>
    </subcellularLocation>
</comment>
<dbReference type="PANTHER" id="PTHR23235">
    <property type="entry name" value="KRUEPPEL-LIKE TRANSCRIPTION FACTOR"/>
    <property type="match status" value="1"/>
</dbReference>
<keyword evidence="4 7" id="KW-0863">Zinc-finger</keyword>